<evidence type="ECO:0000313" key="5">
    <source>
        <dbReference type="EMBL" id="GAB1255214.1"/>
    </source>
</evidence>
<evidence type="ECO:0000259" key="2">
    <source>
        <dbReference type="Pfam" id="PF02371"/>
    </source>
</evidence>
<dbReference type="EMBL" id="BAAFSG010000001">
    <property type="protein sequence ID" value="GAB1253600.1"/>
    <property type="molecule type" value="Genomic_DNA"/>
</dbReference>
<dbReference type="PANTHER" id="PTHR33055:SF3">
    <property type="entry name" value="PUTATIVE TRANSPOSASE FOR IS117-RELATED"/>
    <property type="match status" value="1"/>
</dbReference>
<evidence type="ECO:0000313" key="6">
    <source>
        <dbReference type="Proteomes" id="UP001628192"/>
    </source>
</evidence>
<name>A0ABQ0E760_9BACT</name>
<protein>
    <submittedName>
        <fullName evidence="3">IS110 family transposase</fullName>
    </submittedName>
</protein>
<feature type="domain" description="Transposase IS110-like N-terminal" evidence="1">
    <location>
        <begin position="7"/>
        <end position="145"/>
    </location>
</feature>
<dbReference type="InterPro" id="IPR002525">
    <property type="entry name" value="Transp_IS110-like_N"/>
</dbReference>
<dbReference type="EMBL" id="BAAFSG010000001">
    <property type="protein sequence ID" value="GAB1255214.1"/>
    <property type="molecule type" value="Genomic_DNA"/>
</dbReference>
<dbReference type="PANTHER" id="PTHR33055">
    <property type="entry name" value="TRANSPOSASE FOR INSERTION SEQUENCE ELEMENT IS1111A"/>
    <property type="match status" value="1"/>
</dbReference>
<dbReference type="NCBIfam" id="NF033542">
    <property type="entry name" value="transpos_IS110"/>
    <property type="match status" value="1"/>
</dbReference>
<dbReference type="Pfam" id="PF02371">
    <property type="entry name" value="Transposase_20"/>
    <property type="match status" value="1"/>
</dbReference>
<accession>A0ABQ0E760</accession>
<feature type="domain" description="Transposase IS116/IS110/IS902 C-terminal" evidence="2">
    <location>
        <begin position="213"/>
        <end position="288"/>
    </location>
</feature>
<dbReference type="InterPro" id="IPR047650">
    <property type="entry name" value="Transpos_IS110"/>
</dbReference>
<comment type="caution">
    <text evidence="3">The sequence shown here is derived from an EMBL/GenBank/DDBJ whole genome shotgun (WGS) entry which is preliminary data.</text>
</comment>
<reference evidence="3 6" key="1">
    <citation type="journal article" date="2025" name="Int. J. Syst. Evol. Microbiol.">
        <title>Desulfovibrio falkowii sp. nov., Porphyromonas miyakawae sp. nov., Mediterraneibacter flintii sp. nov. and Owariibacterium komagatae gen. nov., sp. nov., isolated from human faeces.</title>
        <authorList>
            <person name="Hamaguchi T."/>
            <person name="Ohara M."/>
            <person name="Hisatomi A."/>
            <person name="Sekiguchi K."/>
            <person name="Takeda J.I."/>
            <person name="Ueyama J."/>
            <person name="Ito M."/>
            <person name="Nishiwaki H."/>
            <person name="Ogi T."/>
            <person name="Hirayama M."/>
            <person name="Ohkuma M."/>
            <person name="Sakamoto M."/>
            <person name="Ohno K."/>
        </authorList>
    </citation>
    <scope>NUCLEOTIDE SEQUENCE [LARGE SCALE GENOMIC DNA]</scope>
    <source>
        <strain evidence="3 6">13CB8C</strain>
    </source>
</reference>
<evidence type="ECO:0000259" key="1">
    <source>
        <dbReference type="Pfam" id="PF01548"/>
    </source>
</evidence>
<gene>
    <name evidence="3" type="ORF">Defa_10870</name>
    <name evidence="4" type="ORF">Defa_10890</name>
    <name evidence="5" type="ORF">Defa_27010</name>
</gene>
<proteinExistence type="predicted"/>
<keyword evidence="6" id="KW-1185">Reference proteome</keyword>
<sequence length="347" mass="38167">MSEITLIGIDLAKNIFRINCLDENGKRVMNKNLHRESVVQFFASLSECTVAMEACASSHYWGRTMKSLGHTVKLIHPRYVTPYRLGDKNDANDAAAICAAAQRPDMRFVRLRSQRQSDIQGLHRVREGLVAERTATINRARALLAENGIVIKQGPTNVFSALPVIIDDYENNLSGMMRQLLRMQYALLLALREQLSELGKMLQALVTQEEAYQRLMQLPGLGVITATLLGSELGNGSAFRNGRAFAAYLGLTPRQHSSGGKNVLLGISKHGNRYLRTLLVHGARTTLRSILFGRSPFGGGPIEAWATELLNRRGKNKTIVALAGKLARMAWAILAKGVSFQKAACAA</sequence>
<evidence type="ECO:0000313" key="3">
    <source>
        <dbReference type="EMBL" id="GAB1253600.1"/>
    </source>
</evidence>
<dbReference type="Pfam" id="PF01548">
    <property type="entry name" value="DEDD_Tnp_IS110"/>
    <property type="match status" value="1"/>
</dbReference>
<dbReference type="RefSeq" id="WP_407844359.1">
    <property type="nucleotide sequence ID" value="NZ_BAAFSG010000001.1"/>
</dbReference>
<evidence type="ECO:0000313" key="4">
    <source>
        <dbReference type="EMBL" id="GAB1253602.1"/>
    </source>
</evidence>
<dbReference type="Proteomes" id="UP001628192">
    <property type="component" value="Unassembled WGS sequence"/>
</dbReference>
<dbReference type="InterPro" id="IPR003346">
    <property type="entry name" value="Transposase_20"/>
</dbReference>
<organism evidence="3 6">
    <name type="scientific">Desulfovibrio falkowii</name>
    <dbReference type="NCBI Taxonomy" id="3136602"/>
    <lineage>
        <taxon>Bacteria</taxon>
        <taxon>Pseudomonadati</taxon>
        <taxon>Thermodesulfobacteriota</taxon>
        <taxon>Desulfovibrionia</taxon>
        <taxon>Desulfovibrionales</taxon>
        <taxon>Desulfovibrionaceae</taxon>
        <taxon>Desulfovibrio</taxon>
    </lineage>
</organism>
<dbReference type="EMBL" id="BAAFSG010000001">
    <property type="protein sequence ID" value="GAB1253602.1"/>
    <property type="molecule type" value="Genomic_DNA"/>
</dbReference>